<evidence type="ECO:0000313" key="3">
    <source>
        <dbReference type="Proteomes" id="UP000544331"/>
    </source>
</evidence>
<accession>A0A8H5Z7N7</accession>
<dbReference type="Proteomes" id="UP000544331">
    <property type="component" value="Unassembled WGS sequence"/>
</dbReference>
<reference evidence="2 3" key="1">
    <citation type="submission" date="2020-05" db="EMBL/GenBank/DDBJ databases">
        <title>Identification and distribution of gene clusters putatively required for synthesis of sphingolipid metabolism inhibitors in phylogenetically diverse species of the filamentous fungus Fusarium.</title>
        <authorList>
            <person name="Kim H.-S."/>
            <person name="Busman M."/>
            <person name="Brown D.W."/>
            <person name="Divon H."/>
            <person name="Uhlig S."/>
            <person name="Proctor R.H."/>
        </authorList>
    </citation>
    <scope>NUCLEOTIDE SEQUENCE [LARGE SCALE GENOMIC DNA]</scope>
    <source>
        <strain evidence="2 3">NRRL 66235</strain>
    </source>
</reference>
<organism evidence="2 3">
    <name type="scientific">Fusarium mundagurra</name>
    <dbReference type="NCBI Taxonomy" id="1567541"/>
    <lineage>
        <taxon>Eukaryota</taxon>
        <taxon>Fungi</taxon>
        <taxon>Dikarya</taxon>
        <taxon>Ascomycota</taxon>
        <taxon>Pezizomycotina</taxon>
        <taxon>Sordariomycetes</taxon>
        <taxon>Hypocreomycetidae</taxon>
        <taxon>Hypocreales</taxon>
        <taxon>Nectriaceae</taxon>
        <taxon>Fusarium</taxon>
        <taxon>Fusarium fujikuroi species complex</taxon>
    </lineage>
</organism>
<feature type="region of interest" description="Disordered" evidence="1">
    <location>
        <begin position="75"/>
        <end position="156"/>
    </location>
</feature>
<comment type="caution">
    <text evidence="2">The sequence shown here is derived from an EMBL/GenBank/DDBJ whole genome shotgun (WGS) entry which is preliminary data.</text>
</comment>
<feature type="compositionally biased region" description="Polar residues" evidence="1">
    <location>
        <begin position="93"/>
        <end position="105"/>
    </location>
</feature>
<evidence type="ECO:0000256" key="1">
    <source>
        <dbReference type="SAM" id="MobiDB-lite"/>
    </source>
</evidence>
<evidence type="ECO:0000313" key="2">
    <source>
        <dbReference type="EMBL" id="KAF5724315.1"/>
    </source>
</evidence>
<name>A0A8H5Z7N7_9HYPO</name>
<dbReference type="EMBL" id="JAAOAN010000039">
    <property type="protein sequence ID" value="KAF5724315.1"/>
    <property type="molecule type" value="Genomic_DNA"/>
</dbReference>
<protein>
    <submittedName>
        <fullName evidence="2">Uncharacterized protein</fullName>
    </submittedName>
</protein>
<sequence>MKPPTNLMRQRARQYQRFYYHKPPLENRDLITEFDLRKAFFHEPNYHLICEPDEEEIPQKWVTNRLTLVGSISSDGWKRMADPPDELEAVEASATSAPPTPKVQNAPTTTPDETESSETAAASATPPSKTMKYLRSVLDTPGPDSMPGGWDEGEEFPFTKKQVARYLRWTKKQSEGHGKEK</sequence>
<dbReference type="OrthoDB" id="5035429at2759"/>
<feature type="compositionally biased region" description="Low complexity" evidence="1">
    <location>
        <begin position="106"/>
        <end position="128"/>
    </location>
</feature>
<keyword evidence="3" id="KW-1185">Reference proteome</keyword>
<proteinExistence type="predicted"/>
<gene>
    <name evidence="2" type="ORF">FMUND_961</name>
</gene>
<dbReference type="AlphaFoldDB" id="A0A8H5Z7N7"/>